<dbReference type="Pfam" id="PF07963">
    <property type="entry name" value="N_methyl"/>
    <property type="match status" value="1"/>
</dbReference>
<dbReference type="NCBIfam" id="TIGR02532">
    <property type="entry name" value="IV_pilin_GFxxxE"/>
    <property type="match status" value="1"/>
</dbReference>
<dbReference type="PROSITE" id="PS00409">
    <property type="entry name" value="PROKAR_NTER_METHYL"/>
    <property type="match status" value="1"/>
</dbReference>
<keyword evidence="3" id="KW-1185">Reference proteome</keyword>
<reference evidence="2 3" key="1">
    <citation type="journal article" date="2018" name="Sci. Rep.">
        <title>A novel species of the marine cyanobacterium Acaryochloris with a unique pigment content and lifestyle.</title>
        <authorList>
            <person name="Partensky F."/>
            <person name="Six C."/>
            <person name="Ratin M."/>
            <person name="Garczarek L."/>
            <person name="Vaulot D."/>
            <person name="Probert I."/>
            <person name="Calteau A."/>
            <person name="Gourvil P."/>
            <person name="Marie D."/>
            <person name="Grebert T."/>
            <person name="Bouchier C."/>
            <person name="Le Panse S."/>
            <person name="Gachenot M."/>
            <person name="Rodriguez F."/>
            <person name="Garrido J.L."/>
        </authorList>
    </citation>
    <scope>NUCLEOTIDE SEQUENCE [LARGE SCALE GENOMIC DNA]</scope>
    <source>
        <strain evidence="2 3">RCC1774</strain>
    </source>
</reference>
<keyword evidence="1" id="KW-1133">Transmembrane helix</keyword>
<dbReference type="AlphaFoldDB" id="A0A2W1JDU4"/>
<accession>A0A2W1JDU4</accession>
<dbReference type="OrthoDB" id="427050at2"/>
<keyword evidence="1" id="KW-0472">Membrane</keyword>
<evidence type="ECO:0000256" key="1">
    <source>
        <dbReference type="SAM" id="Phobius"/>
    </source>
</evidence>
<name>A0A2W1JDU4_9CYAN</name>
<dbReference type="EMBL" id="PQWO01000013">
    <property type="protein sequence ID" value="PZD71906.1"/>
    <property type="molecule type" value="Genomic_DNA"/>
</dbReference>
<organism evidence="2 3">
    <name type="scientific">Acaryochloris thomasi RCC1774</name>
    <dbReference type="NCBI Taxonomy" id="1764569"/>
    <lineage>
        <taxon>Bacteria</taxon>
        <taxon>Bacillati</taxon>
        <taxon>Cyanobacteriota</taxon>
        <taxon>Cyanophyceae</taxon>
        <taxon>Acaryochloridales</taxon>
        <taxon>Acaryochloridaceae</taxon>
        <taxon>Acaryochloris</taxon>
        <taxon>Acaryochloris thomasi</taxon>
    </lineage>
</organism>
<evidence type="ECO:0000313" key="2">
    <source>
        <dbReference type="EMBL" id="PZD71906.1"/>
    </source>
</evidence>
<comment type="caution">
    <text evidence="2">The sequence shown here is derived from an EMBL/GenBank/DDBJ whole genome shotgun (WGS) entry which is preliminary data.</text>
</comment>
<dbReference type="InterPro" id="IPR012902">
    <property type="entry name" value="N_methyl_site"/>
</dbReference>
<dbReference type="Proteomes" id="UP000248857">
    <property type="component" value="Unassembled WGS sequence"/>
</dbReference>
<gene>
    <name evidence="2" type="ORF">C1752_04321</name>
</gene>
<sequence>MSQNARFRWLLLRRVAAQLSRSEQQGFTLIELLVASAITTIVLTVVFIGVLTAINGNRLAEARTRRRIDLSRAFDFISNEIRMANRINQTATTALGGSVTLEDVVTSSGLTMAELGNPDAIVLYLEIPISEPGPAICPAGSPNAGAARAQVDRIVYDVRPSTNGWLPPRAVHRHGRIPRLDGSIDPCSRPVSSDTLVDAIANQATPPECGTSARPGQLSGASGFYACVNGAEVDLNFKSDVTNLEVHRLSSKAASRVSNNIAIPVLKRDGRTGDTLDLSWTWTGASAGVTYRVFQAVNETQTEVASETNQAASVPLTGNIGENHCYTVIATFGSLASLESDPLCEIK</sequence>
<evidence type="ECO:0000313" key="3">
    <source>
        <dbReference type="Proteomes" id="UP000248857"/>
    </source>
</evidence>
<dbReference type="RefSeq" id="WP_110987558.1">
    <property type="nucleotide sequence ID" value="NZ_CAWNWM010000013.1"/>
</dbReference>
<keyword evidence="1" id="KW-0812">Transmembrane</keyword>
<protein>
    <recommendedName>
        <fullName evidence="4">Prepilin-type N-terminal cleavage/methylation domain-containing protein</fullName>
    </recommendedName>
</protein>
<evidence type="ECO:0008006" key="4">
    <source>
        <dbReference type="Google" id="ProtNLM"/>
    </source>
</evidence>
<proteinExistence type="predicted"/>
<feature type="transmembrane region" description="Helical" evidence="1">
    <location>
        <begin position="32"/>
        <end position="56"/>
    </location>
</feature>